<dbReference type="GO" id="GO:0006402">
    <property type="term" value="P:mRNA catabolic process"/>
    <property type="evidence" value="ECO:0007669"/>
    <property type="project" value="TreeGrafter"/>
</dbReference>
<accession>A0A1C0BA76</accession>
<dbReference type="AlphaFoldDB" id="A0A1C0BA76"/>
<dbReference type="EMBL" id="LCUJ01000001">
    <property type="protein sequence ID" value="OCM00494.1"/>
    <property type="molecule type" value="Genomic_DNA"/>
</dbReference>
<dbReference type="RefSeq" id="WP_165596134.1">
    <property type="nucleotide sequence ID" value="NZ_LCUJ01000001.1"/>
</dbReference>
<dbReference type="GO" id="GO:0003677">
    <property type="term" value="F:DNA binding"/>
    <property type="evidence" value="ECO:0007669"/>
    <property type="project" value="InterPro"/>
</dbReference>
<dbReference type="PANTHER" id="PTHR33988:SF2">
    <property type="entry name" value="ENDORIBONUCLEASE MAZF"/>
    <property type="match status" value="1"/>
</dbReference>
<dbReference type="GO" id="GO:0004521">
    <property type="term" value="F:RNA endonuclease activity"/>
    <property type="evidence" value="ECO:0007669"/>
    <property type="project" value="TreeGrafter"/>
</dbReference>
<dbReference type="Pfam" id="PF02452">
    <property type="entry name" value="PemK_toxin"/>
    <property type="match status" value="1"/>
</dbReference>
<dbReference type="Gene3D" id="2.30.30.110">
    <property type="match status" value="1"/>
</dbReference>
<proteinExistence type="predicted"/>
<dbReference type="PANTHER" id="PTHR33988">
    <property type="entry name" value="ENDORIBONUCLEASE MAZF-RELATED"/>
    <property type="match status" value="1"/>
</dbReference>
<comment type="caution">
    <text evidence="1">The sequence shown here is derived from an EMBL/GenBank/DDBJ whole genome shotgun (WGS) entry which is preliminary data.</text>
</comment>
<dbReference type="InterPro" id="IPR003477">
    <property type="entry name" value="PemK-like"/>
</dbReference>
<dbReference type="Proteomes" id="UP000093281">
    <property type="component" value="Unassembled WGS sequence"/>
</dbReference>
<protein>
    <submittedName>
        <fullName evidence="1">PemK-like protein</fullName>
    </submittedName>
</protein>
<evidence type="ECO:0000313" key="2">
    <source>
        <dbReference type="Proteomes" id="UP000093281"/>
    </source>
</evidence>
<gene>
    <name evidence="1" type="ORF">AAX29_00498</name>
</gene>
<dbReference type="SUPFAM" id="SSF50118">
    <property type="entry name" value="Cell growth inhibitor/plasmid maintenance toxic component"/>
    <property type="match status" value="1"/>
</dbReference>
<evidence type="ECO:0000313" key="1">
    <source>
        <dbReference type="EMBL" id="OCM00494.1"/>
    </source>
</evidence>
<dbReference type="InterPro" id="IPR011067">
    <property type="entry name" value="Plasmid_toxin/cell-grow_inhib"/>
</dbReference>
<sequence length="89" mass="10062">MKKIIFSHSEINTVLDLVSVVSLSINLIDDAEPLRVRISKKEKLEYDSDAMIEQLRSVSKSRIGKKIASLSKEELEKINYGIKAMLALE</sequence>
<reference evidence="2" key="1">
    <citation type="submission" date="2015-05" db="EMBL/GenBank/DDBJ databases">
        <authorList>
            <person name="Rovetto F."/>
            <person name="Cocolin L."/>
            <person name="Illeghems K."/>
            <person name="Van Nieuwerburgh F."/>
            <person name="Houf K."/>
        </authorList>
    </citation>
    <scope>NUCLEOTIDE SEQUENCE [LARGE SCALE GENOMIC DNA]</scope>
    <source>
        <strain evidence="2">DU22</strain>
    </source>
</reference>
<dbReference type="GO" id="GO:0016075">
    <property type="term" value="P:rRNA catabolic process"/>
    <property type="evidence" value="ECO:0007669"/>
    <property type="project" value="TreeGrafter"/>
</dbReference>
<name>A0A1C0BA76_9BACT</name>
<organism evidence="1 2">
    <name type="scientific">Aliarcobacter thereius</name>
    <dbReference type="NCBI Taxonomy" id="544718"/>
    <lineage>
        <taxon>Bacteria</taxon>
        <taxon>Pseudomonadati</taxon>
        <taxon>Campylobacterota</taxon>
        <taxon>Epsilonproteobacteria</taxon>
        <taxon>Campylobacterales</taxon>
        <taxon>Arcobacteraceae</taxon>
        <taxon>Aliarcobacter</taxon>
    </lineage>
</organism>